<comment type="caution">
    <text evidence="7">The sequence shown here is derived from an EMBL/GenBank/DDBJ whole genome shotgun (WGS) entry which is preliminary data.</text>
</comment>
<feature type="domain" description="HTH lysR-type" evidence="6">
    <location>
        <begin position="49"/>
        <end position="106"/>
    </location>
</feature>
<dbReference type="SUPFAM" id="SSF46785">
    <property type="entry name" value="Winged helix' DNA-binding domain"/>
    <property type="match status" value="1"/>
</dbReference>
<evidence type="ECO:0000256" key="5">
    <source>
        <dbReference type="SAM" id="MobiDB-lite"/>
    </source>
</evidence>
<keyword evidence="4" id="KW-0804">Transcription</keyword>
<keyword evidence="3" id="KW-0238">DNA-binding</keyword>
<evidence type="ECO:0000313" key="8">
    <source>
        <dbReference type="Proteomes" id="UP001500506"/>
    </source>
</evidence>
<feature type="compositionally biased region" description="Polar residues" evidence="5">
    <location>
        <begin position="1"/>
        <end position="10"/>
    </location>
</feature>
<gene>
    <name evidence="7" type="ORF">GCM10009747_01550</name>
</gene>
<dbReference type="PANTHER" id="PTHR30537:SF3">
    <property type="entry name" value="TRANSCRIPTIONAL REGULATORY PROTEIN"/>
    <property type="match status" value="1"/>
</dbReference>
<dbReference type="InterPro" id="IPR005119">
    <property type="entry name" value="LysR_subst-bd"/>
</dbReference>
<evidence type="ECO:0000256" key="1">
    <source>
        <dbReference type="ARBA" id="ARBA00009437"/>
    </source>
</evidence>
<dbReference type="InterPro" id="IPR058163">
    <property type="entry name" value="LysR-type_TF_proteobact-type"/>
</dbReference>
<dbReference type="SUPFAM" id="SSF53850">
    <property type="entry name" value="Periplasmic binding protein-like II"/>
    <property type="match status" value="1"/>
</dbReference>
<evidence type="ECO:0000259" key="6">
    <source>
        <dbReference type="PROSITE" id="PS50931"/>
    </source>
</evidence>
<dbReference type="Gene3D" id="3.40.190.290">
    <property type="match status" value="1"/>
</dbReference>
<dbReference type="Gene3D" id="1.10.10.10">
    <property type="entry name" value="Winged helix-like DNA-binding domain superfamily/Winged helix DNA-binding domain"/>
    <property type="match status" value="1"/>
</dbReference>
<accession>A0ABN2K4E2</accession>
<dbReference type="PANTHER" id="PTHR30537">
    <property type="entry name" value="HTH-TYPE TRANSCRIPTIONAL REGULATOR"/>
    <property type="match status" value="1"/>
</dbReference>
<keyword evidence="8" id="KW-1185">Reference proteome</keyword>
<evidence type="ECO:0000256" key="4">
    <source>
        <dbReference type="ARBA" id="ARBA00023163"/>
    </source>
</evidence>
<name>A0ABN2K4E2_9MICO</name>
<keyword evidence="2" id="KW-0805">Transcription regulation</keyword>
<evidence type="ECO:0000256" key="2">
    <source>
        <dbReference type="ARBA" id="ARBA00023015"/>
    </source>
</evidence>
<dbReference type="Pfam" id="PF03466">
    <property type="entry name" value="LysR_substrate"/>
    <property type="match status" value="1"/>
</dbReference>
<dbReference type="InterPro" id="IPR036388">
    <property type="entry name" value="WH-like_DNA-bd_sf"/>
</dbReference>
<evidence type="ECO:0000313" key="7">
    <source>
        <dbReference type="EMBL" id="GAA1748108.1"/>
    </source>
</evidence>
<protein>
    <submittedName>
        <fullName evidence="7">LysR family transcriptional regulator</fullName>
    </submittedName>
</protein>
<dbReference type="Pfam" id="PF00126">
    <property type="entry name" value="HTH_1"/>
    <property type="match status" value="1"/>
</dbReference>
<proteinExistence type="inferred from homology"/>
<dbReference type="Proteomes" id="UP001500506">
    <property type="component" value="Unassembled WGS sequence"/>
</dbReference>
<feature type="region of interest" description="Disordered" evidence="5">
    <location>
        <begin position="1"/>
        <end position="20"/>
    </location>
</feature>
<dbReference type="InterPro" id="IPR000847">
    <property type="entry name" value="LysR_HTH_N"/>
</dbReference>
<sequence length="344" mass="36722">MGSWSVTTRDTACPNGEDSATECRTPGCLRHRVCEYAGVPSLKLPPSRPNPDDLLVLLAVARAGRYTAAAAELGLNHTTIARRITALEAALGGRVLARGAAGWVLTALGEHAITAAEGVERALGALSPESARLSGVVRLSATDGFSGFIAAPAIVAVRRAHPDVSLEIVAAQRRAAQQRVGVDLEVVVGKPHVNRAEAVHLADYALGLYASRPYLEQHGTPRTTADLDGRPLVYFIESMLQVDALDEARRSTRRMVDAVSSTNVFVHVDATRAGAGYGLLPAFLADRHDDLVRLFPAEIDERLPYWLVCRPEALRQPVVLAFITAMQARIAEVAADLHGSGGPR</sequence>
<comment type="similarity">
    <text evidence="1">Belongs to the LysR transcriptional regulatory family.</text>
</comment>
<dbReference type="EMBL" id="BAAANH010000001">
    <property type="protein sequence ID" value="GAA1748108.1"/>
    <property type="molecule type" value="Genomic_DNA"/>
</dbReference>
<organism evidence="7 8">
    <name type="scientific">Agromyces humatus</name>
    <dbReference type="NCBI Taxonomy" id="279573"/>
    <lineage>
        <taxon>Bacteria</taxon>
        <taxon>Bacillati</taxon>
        <taxon>Actinomycetota</taxon>
        <taxon>Actinomycetes</taxon>
        <taxon>Micrococcales</taxon>
        <taxon>Microbacteriaceae</taxon>
        <taxon>Agromyces</taxon>
    </lineage>
</organism>
<dbReference type="InterPro" id="IPR036390">
    <property type="entry name" value="WH_DNA-bd_sf"/>
</dbReference>
<reference evidence="7 8" key="1">
    <citation type="journal article" date="2019" name="Int. J. Syst. Evol. Microbiol.">
        <title>The Global Catalogue of Microorganisms (GCM) 10K type strain sequencing project: providing services to taxonomists for standard genome sequencing and annotation.</title>
        <authorList>
            <consortium name="The Broad Institute Genomics Platform"/>
            <consortium name="The Broad Institute Genome Sequencing Center for Infectious Disease"/>
            <person name="Wu L."/>
            <person name="Ma J."/>
        </authorList>
    </citation>
    <scope>NUCLEOTIDE SEQUENCE [LARGE SCALE GENOMIC DNA]</scope>
    <source>
        <strain evidence="7 8">JCM 14319</strain>
    </source>
</reference>
<evidence type="ECO:0000256" key="3">
    <source>
        <dbReference type="ARBA" id="ARBA00023125"/>
    </source>
</evidence>
<dbReference type="PROSITE" id="PS50931">
    <property type="entry name" value="HTH_LYSR"/>
    <property type="match status" value="1"/>
</dbReference>